<proteinExistence type="predicted"/>
<gene>
    <name evidence="2" type="ORF">NU887_00555</name>
</gene>
<dbReference type="EMBL" id="JANSUY010000001">
    <property type="protein sequence ID" value="MCR9013498.1"/>
    <property type="molecule type" value="Genomic_DNA"/>
</dbReference>
<protein>
    <recommendedName>
        <fullName evidence="4">PsbP C-terminal domain-containing protein</fullName>
    </recommendedName>
</protein>
<name>A0A9X2P3Q2_9BACT</name>
<keyword evidence="3" id="KW-1185">Reference proteome</keyword>
<dbReference type="Proteomes" id="UP001142175">
    <property type="component" value="Unassembled WGS sequence"/>
</dbReference>
<reference evidence="2" key="1">
    <citation type="submission" date="2022-08" db="EMBL/GenBank/DDBJ databases">
        <authorList>
            <person name="Zhang D."/>
        </authorList>
    </citation>
    <scope>NUCLEOTIDE SEQUENCE</scope>
    <source>
        <strain evidence="2">XJ19-11</strain>
    </source>
</reference>
<evidence type="ECO:0000256" key="1">
    <source>
        <dbReference type="SAM" id="SignalP"/>
    </source>
</evidence>
<evidence type="ECO:0008006" key="4">
    <source>
        <dbReference type="Google" id="ProtNLM"/>
    </source>
</evidence>
<evidence type="ECO:0000313" key="2">
    <source>
        <dbReference type="EMBL" id="MCR9013498.1"/>
    </source>
</evidence>
<comment type="caution">
    <text evidence="2">The sequence shown here is derived from an EMBL/GenBank/DDBJ whole genome shotgun (WGS) entry which is preliminary data.</text>
</comment>
<keyword evidence="1" id="KW-0732">Signal</keyword>
<sequence>MKKILFTVVLSISLALASSGQVDPNKNIDEGKIEGNTYTSNEIGWKMEIPTGWAVVEKEKTKENNEKGLKALQETMDAEVDYSGLKNLISIQKDLFNIFQSTSEPFKVEYEGEWEENSAALKEIIYLTYLDQGIKADSSATTTEVIDGLEFQKYSFTIYSPNGKFILSQIMYSRLINGFDFGVNINYNNDKYRDELLMAFRNSKFKKD</sequence>
<feature type="signal peptide" evidence="1">
    <location>
        <begin position="1"/>
        <end position="17"/>
    </location>
</feature>
<dbReference type="AlphaFoldDB" id="A0A9X2P3Q2"/>
<organism evidence="2 3">
    <name type="scientific">Aquiflexum gelatinilyticum</name>
    <dbReference type="NCBI Taxonomy" id="2961943"/>
    <lineage>
        <taxon>Bacteria</taxon>
        <taxon>Pseudomonadati</taxon>
        <taxon>Bacteroidota</taxon>
        <taxon>Cytophagia</taxon>
        <taxon>Cytophagales</taxon>
        <taxon>Cyclobacteriaceae</taxon>
        <taxon>Aquiflexum</taxon>
    </lineage>
</organism>
<dbReference type="RefSeq" id="WP_258421401.1">
    <property type="nucleotide sequence ID" value="NZ_JANSUY010000001.1"/>
</dbReference>
<feature type="chain" id="PRO_5040725307" description="PsbP C-terminal domain-containing protein" evidence="1">
    <location>
        <begin position="18"/>
        <end position="208"/>
    </location>
</feature>
<evidence type="ECO:0000313" key="3">
    <source>
        <dbReference type="Proteomes" id="UP001142175"/>
    </source>
</evidence>
<accession>A0A9X2P3Q2</accession>